<organism evidence="2 11">
    <name type="scientific">Parabacteroides distasonis</name>
    <dbReference type="NCBI Taxonomy" id="823"/>
    <lineage>
        <taxon>Bacteria</taxon>
        <taxon>Pseudomonadati</taxon>
        <taxon>Bacteroidota</taxon>
        <taxon>Bacteroidia</taxon>
        <taxon>Bacteroidales</taxon>
        <taxon>Tannerellaceae</taxon>
        <taxon>Parabacteroides</taxon>
    </lineage>
</organism>
<evidence type="ECO:0000313" key="16">
    <source>
        <dbReference type="Proteomes" id="UP000463337"/>
    </source>
</evidence>
<dbReference type="Proteomes" id="UP000471216">
    <property type="component" value="Unassembled WGS sequence"/>
</dbReference>
<reference evidence="9 12" key="2">
    <citation type="submission" date="2018-08" db="EMBL/GenBank/DDBJ databases">
        <title>A genome reference for cultivated species of the human gut microbiota.</title>
        <authorList>
            <person name="Zou Y."/>
            <person name="Xue W."/>
            <person name="Luo G."/>
        </authorList>
    </citation>
    <scope>NUCLEOTIDE SEQUENCE [LARGE SCALE GENOMIC DNA]</scope>
    <source>
        <strain evidence="9 12">AM30-4</strain>
    </source>
</reference>
<evidence type="ECO:0000313" key="7">
    <source>
        <dbReference type="EMBL" id="MRZ07850.1"/>
    </source>
</evidence>
<proteinExistence type="predicted"/>
<name>A0A174XFP2_PARDI</name>
<dbReference type="Proteomes" id="UP000432516">
    <property type="component" value="Unassembled WGS sequence"/>
</dbReference>
<evidence type="ECO:0000313" key="12">
    <source>
        <dbReference type="Proteomes" id="UP000284660"/>
    </source>
</evidence>
<dbReference type="AlphaFoldDB" id="A0A174XFP2"/>
<dbReference type="EMBL" id="CZBM01000030">
    <property type="protein sequence ID" value="CUQ56506.1"/>
    <property type="molecule type" value="Genomic_DNA"/>
</dbReference>
<dbReference type="EMBL" id="JAJCNI010000029">
    <property type="protein sequence ID" value="MCB6519821.1"/>
    <property type="molecule type" value="Genomic_DNA"/>
</dbReference>
<dbReference type="Proteomes" id="UP000450599">
    <property type="component" value="Unassembled WGS sequence"/>
</dbReference>
<evidence type="ECO:0000313" key="17">
    <source>
        <dbReference type="Proteomes" id="UP000471216"/>
    </source>
</evidence>
<evidence type="ECO:0000313" key="2">
    <source>
        <dbReference type="EMBL" id="CUQ56506.1"/>
    </source>
</evidence>
<evidence type="ECO:0000313" key="10">
    <source>
        <dbReference type="EMBL" id="TWV57177.1"/>
    </source>
</evidence>
<dbReference type="Proteomes" id="UP000463337">
    <property type="component" value="Unassembled WGS sequence"/>
</dbReference>
<reference evidence="2 11" key="1">
    <citation type="submission" date="2015-09" db="EMBL/GenBank/DDBJ databases">
        <authorList>
            <consortium name="Pathogen Informatics"/>
        </authorList>
    </citation>
    <scope>NUCLEOTIDE SEQUENCE [LARGE SCALE GENOMIC DNA]</scope>
    <source>
        <strain evidence="2 11">2789STDY5834948</strain>
    </source>
</reference>
<dbReference type="Proteomes" id="UP000284660">
    <property type="component" value="Unassembled WGS sequence"/>
</dbReference>
<dbReference type="Proteomes" id="UP001210126">
    <property type="component" value="Unassembled WGS sequence"/>
</dbReference>
<reference evidence="14 15" key="3">
    <citation type="journal article" date="2019" name="Nat. Med.">
        <title>A library of human gut bacterial isolates paired with longitudinal multiomics data enables mechanistic microbiome research.</title>
        <authorList>
            <person name="Poyet M."/>
            <person name="Groussin M."/>
            <person name="Gibbons S.M."/>
            <person name="Avila-Pacheco J."/>
            <person name="Jiang X."/>
            <person name="Kearney S.M."/>
            <person name="Perrotta A.R."/>
            <person name="Berdy B."/>
            <person name="Zhao S."/>
            <person name="Lieberman T.D."/>
            <person name="Swanson P.K."/>
            <person name="Smith M."/>
            <person name="Roesemann S."/>
            <person name="Alexander J.E."/>
            <person name="Rich S.A."/>
            <person name="Livny J."/>
            <person name="Vlamakis H."/>
            <person name="Clish C."/>
            <person name="Bullock K."/>
            <person name="Deik A."/>
            <person name="Scott J."/>
            <person name="Pierce K.A."/>
            <person name="Xavier R.J."/>
            <person name="Alm E.J."/>
        </authorList>
    </citation>
    <scope>NUCLEOTIDE SEQUENCE [LARGE SCALE GENOMIC DNA]</scope>
    <source>
        <strain evidence="7 17">BIOML-A10</strain>
        <strain evidence="6 15">BIOML-A11</strain>
        <strain evidence="8 14">BIOML-A2</strain>
        <strain evidence="5 16">BIOML-A41</strain>
    </source>
</reference>
<keyword evidence="1" id="KW-0732">Signal</keyword>
<dbReference type="EMBL" id="WKNE01000007">
    <property type="protein sequence ID" value="MRZ55360.1"/>
    <property type="molecule type" value="Genomic_DNA"/>
</dbReference>
<evidence type="ECO:0000313" key="4">
    <source>
        <dbReference type="EMBL" id="MDB9007053.1"/>
    </source>
</evidence>
<reference evidence="10 13" key="4">
    <citation type="submission" date="2019-07" db="EMBL/GenBank/DDBJ databases">
        <title>Genome sequencing of Parabacteroides distasonis iSURF_7.</title>
        <authorList>
            <person name="Degefu H.N."/>
            <person name="Ruoff K.L."/>
            <person name="Price C.E."/>
            <person name="Valls R.A."/>
            <person name="O'Toole G.A."/>
        </authorList>
    </citation>
    <scope>NUCLEOTIDE SEQUENCE [LARGE SCALE GENOMIC DNA]</scope>
    <source>
        <strain evidence="10 13">CFPLTA003_1B</strain>
    </source>
</reference>
<protein>
    <recommendedName>
        <fullName evidence="18">Outer membrane insertion C-terminal signal domain protein</fullName>
    </recommendedName>
</protein>
<evidence type="ECO:0000313" key="11">
    <source>
        <dbReference type="Proteomes" id="UP000095332"/>
    </source>
</evidence>
<evidence type="ECO:0000313" key="14">
    <source>
        <dbReference type="Proteomes" id="UP000432516"/>
    </source>
</evidence>
<evidence type="ECO:0000313" key="5">
    <source>
        <dbReference type="EMBL" id="MRY56497.1"/>
    </source>
</evidence>
<evidence type="ECO:0000313" key="8">
    <source>
        <dbReference type="EMBL" id="MRZ55360.1"/>
    </source>
</evidence>
<dbReference type="Proteomes" id="UP001198806">
    <property type="component" value="Unassembled WGS sequence"/>
</dbReference>
<dbReference type="Proteomes" id="UP000315827">
    <property type="component" value="Unassembled WGS sequence"/>
</dbReference>
<accession>A0A174XFP2</accession>
<evidence type="ECO:0000313" key="15">
    <source>
        <dbReference type="Proteomes" id="UP000450599"/>
    </source>
</evidence>
<evidence type="ECO:0000313" key="13">
    <source>
        <dbReference type="Proteomes" id="UP000315827"/>
    </source>
</evidence>
<dbReference type="EMBL" id="WKLT01000001">
    <property type="protein sequence ID" value="MRY56497.1"/>
    <property type="molecule type" value="Genomic_DNA"/>
</dbReference>
<feature type="chain" id="PRO_5014253048" description="Outer membrane insertion C-terminal signal domain protein" evidence="1">
    <location>
        <begin position="20"/>
        <end position="151"/>
    </location>
</feature>
<dbReference type="RefSeq" id="WP_005863718.1">
    <property type="nucleotide sequence ID" value="NZ_AP019729.1"/>
</dbReference>
<evidence type="ECO:0000313" key="6">
    <source>
        <dbReference type="EMBL" id="MRY85737.1"/>
    </source>
</evidence>
<sequence>MKKLFVLLILLLSFGRSQAADIEARTGILGGDGWGLQTGAYINFPQSRLFSIQTGLLLHTAGNSFSYGDDWNIDFFVPVYASFHIPLSDKVNLRLNAGAYTGSGEYWNLGATAAAGIEVKRFYVGVNYFQNCVNDRDLKLGLSVGYKFTLF</sequence>
<gene>
    <name evidence="9" type="ORF">DW782_17545</name>
    <name evidence="2" type="ORF">ERS852560_04300</name>
    <name evidence="10" type="ORF">FSA05_23680</name>
    <name evidence="7" type="ORF">GKD54_16885</name>
    <name evidence="6" type="ORF">GKD58_15985</name>
    <name evidence="5" type="ORF">GKD59_00905</name>
    <name evidence="8" type="ORF">GKD68_11430</name>
    <name evidence="3" type="ORF">LI194_18740</name>
    <name evidence="4" type="ORF">PN599_18875</name>
</gene>
<evidence type="ECO:0008006" key="18">
    <source>
        <dbReference type="Google" id="ProtNLM"/>
    </source>
</evidence>
<reference evidence="4" key="6">
    <citation type="submission" date="2023-01" db="EMBL/GenBank/DDBJ databases">
        <title>Human gut microbiome strain richness.</title>
        <authorList>
            <person name="Chen-Liaw A."/>
        </authorList>
    </citation>
    <scope>NUCLEOTIDE SEQUENCE</scope>
    <source>
        <strain evidence="4">RTP21484st1_E5_RTP21484_190118</strain>
    </source>
</reference>
<evidence type="ECO:0000313" key="9">
    <source>
        <dbReference type="EMBL" id="RHD71977.1"/>
    </source>
</evidence>
<evidence type="ECO:0000313" key="3">
    <source>
        <dbReference type="EMBL" id="MCB6519821.1"/>
    </source>
</evidence>
<reference evidence="3" key="5">
    <citation type="submission" date="2021-10" db="EMBL/GenBank/DDBJ databases">
        <title>Collection of gut derived symbiotic bacterial strains cultured from healthy donors.</title>
        <authorList>
            <person name="Lin H."/>
            <person name="Littmann E."/>
            <person name="Kohout C."/>
            <person name="Pamer E.G."/>
        </authorList>
    </citation>
    <scope>NUCLEOTIDE SEQUENCE</scope>
    <source>
        <strain evidence="3">DFI.2.94</strain>
    </source>
</reference>
<dbReference type="Proteomes" id="UP000095332">
    <property type="component" value="Unassembled WGS sequence"/>
</dbReference>
<dbReference type="EMBL" id="VOHW01000032">
    <property type="protein sequence ID" value="TWV57177.1"/>
    <property type="molecule type" value="Genomic_DNA"/>
</dbReference>
<dbReference type="EMBL" id="JAQMPJ010000026">
    <property type="protein sequence ID" value="MDB9007053.1"/>
    <property type="molecule type" value="Genomic_DNA"/>
</dbReference>
<dbReference type="EMBL" id="WKMW01000016">
    <property type="protein sequence ID" value="MRY85737.1"/>
    <property type="molecule type" value="Genomic_DNA"/>
</dbReference>
<feature type="signal peptide" evidence="1">
    <location>
        <begin position="1"/>
        <end position="19"/>
    </location>
</feature>
<dbReference type="EMBL" id="WKMX01000016">
    <property type="protein sequence ID" value="MRZ07850.1"/>
    <property type="molecule type" value="Genomic_DNA"/>
</dbReference>
<evidence type="ECO:0000256" key="1">
    <source>
        <dbReference type="SAM" id="SignalP"/>
    </source>
</evidence>
<dbReference type="EMBL" id="QSJN01000013">
    <property type="protein sequence ID" value="RHD71977.1"/>
    <property type="molecule type" value="Genomic_DNA"/>
</dbReference>